<dbReference type="InterPro" id="IPR003400">
    <property type="entry name" value="ExbD"/>
</dbReference>
<keyword evidence="6 8" id="KW-0472">Membrane</keyword>
<evidence type="ECO:0000256" key="1">
    <source>
        <dbReference type="ARBA" id="ARBA00004162"/>
    </source>
</evidence>
<dbReference type="GO" id="GO:0015031">
    <property type="term" value="P:protein transport"/>
    <property type="evidence" value="ECO:0007669"/>
    <property type="project" value="UniProtKB-KW"/>
</dbReference>
<dbReference type="Proteomes" id="UP000663903">
    <property type="component" value="Chromosome"/>
</dbReference>
<dbReference type="RefSeq" id="WP_208009577.1">
    <property type="nucleotide sequence ID" value="NZ_CP071796.1"/>
</dbReference>
<keyword evidence="3" id="KW-1003">Cell membrane</keyword>
<comment type="subcellular location">
    <subcellularLocation>
        <location evidence="1">Cell membrane</location>
        <topology evidence="1">Single-pass membrane protein</topology>
    </subcellularLocation>
    <subcellularLocation>
        <location evidence="7">Cell membrane</location>
        <topology evidence="7">Single-pass type II membrane protein</topology>
    </subcellularLocation>
</comment>
<reference evidence="9" key="1">
    <citation type="submission" date="2021-03" db="EMBL/GenBank/DDBJ databases">
        <title>Ottowia sp. 27C isolated from the cloaca of a Giant Asian pond turtle (Heosemys grandis).</title>
        <authorList>
            <person name="Spergser J."/>
            <person name="Busse H.-J."/>
        </authorList>
    </citation>
    <scope>NUCLEOTIDE SEQUENCE</scope>
    <source>
        <strain evidence="9">27C</strain>
    </source>
</reference>
<feature type="transmembrane region" description="Helical" evidence="8">
    <location>
        <begin position="20"/>
        <end position="42"/>
    </location>
</feature>
<keyword evidence="4 7" id="KW-0812">Transmembrane</keyword>
<keyword evidence="7" id="KW-0813">Transport</keyword>
<dbReference type="KEGG" id="otd:J1M35_02510"/>
<evidence type="ECO:0000256" key="5">
    <source>
        <dbReference type="ARBA" id="ARBA00022989"/>
    </source>
</evidence>
<evidence type="ECO:0000256" key="2">
    <source>
        <dbReference type="ARBA" id="ARBA00005811"/>
    </source>
</evidence>
<keyword evidence="7" id="KW-0653">Protein transport</keyword>
<dbReference type="PANTHER" id="PTHR30558:SF7">
    <property type="entry name" value="TOL-PAL SYSTEM PROTEIN TOLR"/>
    <property type="match status" value="1"/>
</dbReference>
<dbReference type="GO" id="GO:0022857">
    <property type="term" value="F:transmembrane transporter activity"/>
    <property type="evidence" value="ECO:0007669"/>
    <property type="project" value="InterPro"/>
</dbReference>
<comment type="similarity">
    <text evidence="2 7">Belongs to the ExbD/TolR family.</text>
</comment>
<evidence type="ECO:0000256" key="7">
    <source>
        <dbReference type="RuleBase" id="RU003879"/>
    </source>
</evidence>
<evidence type="ECO:0000256" key="3">
    <source>
        <dbReference type="ARBA" id="ARBA00022475"/>
    </source>
</evidence>
<dbReference type="Pfam" id="PF02472">
    <property type="entry name" value="ExbD"/>
    <property type="match status" value="1"/>
</dbReference>
<dbReference type="PANTHER" id="PTHR30558">
    <property type="entry name" value="EXBD MEMBRANE COMPONENT OF PMF-DRIVEN MACROMOLECULE IMPORT SYSTEM"/>
    <property type="match status" value="1"/>
</dbReference>
<dbReference type="EMBL" id="CP071796">
    <property type="protein sequence ID" value="QTD45813.1"/>
    <property type="molecule type" value="Genomic_DNA"/>
</dbReference>
<proteinExistence type="inferred from homology"/>
<keyword evidence="5 8" id="KW-1133">Transmembrane helix</keyword>
<sequence length="151" mass="15778">MAFGRLERTKGSEPMSDINVTPLVDVMLVLVVIFIITAPLLASSIRLDLPHTDAAKPGDPPKFVTVVVDKAGQAYFNDKPVAQPELAAALQEAAKANPETEVQLRADQGVPYGRVVEVMGAAQKAGLNRIGFVAEAPNPAAAPVPAAAASR</sequence>
<evidence type="ECO:0000256" key="8">
    <source>
        <dbReference type="SAM" id="Phobius"/>
    </source>
</evidence>
<evidence type="ECO:0000256" key="6">
    <source>
        <dbReference type="ARBA" id="ARBA00023136"/>
    </source>
</evidence>
<gene>
    <name evidence="9" type="ORF">J1M35_02510</name>
</gene>
<dbReference type="GO" id="GO:0005886">
    <property type="term" value="C:plasma membrane"/>
    <property type="evidence" value="ECO:0007669"/>
    <property type="project" value="UniProtKB-SubCell"/>
</dbReference>
<protein>
    <submittedName>
        <fullName evidence="9">Biopolymer transporter ExbD</fullName>
    </submittedName>
</protein>
<evidence type="ECO:0000256" key="4">
    <source>
        <dbReference type="ARBA" id="ARBA00022692"/>
    </source>
</evidence>
<name>A0A975H3E1_9BURK</name>
<organism evidence="9 10">
    <name type="scientific">Ottowia testudinis</name>
    <dbReference type="NCBI Taxonomy" id="2816950"/>
    <lineage>
        <taxon>Bacteria</taxon>
        <taxon>Pseudomonadati</taxon>
        <taxon>Pseudomonadota</taxon>
        <taxon>Betaproteobacteria</taxon>
        <taxon>Burkholderiales</taxon>
        <taxon>Comamonadaceae</taxon>
        <taxon>Ottowia</taxon>
    </lineage>
</organism>
<dbReference type="Gene3D" id="3.30.420.270">
    <property type="match status" value="1"/>
</dbReference>
<keyword evidence="10" id="KW-1185">Reference proteome</keyword>
<evidence type="ECO:0000313" key="9">
    <source>
        <dbReference type="EMBL" id="QTD45813.1"/>
    </source>
</evidence>
<dbReference type="AlphaFoldDB" id="A0A975H3E1"/>
<accession>A0A975H3E1</accession>
<evidence type="ECO:0000313" key="10">
    <source>
        <dbReference type="Proteomes" id="UP000663903"/>
    </source>
</evidence>